<dbReference type="PANTHER" id="PTHR24201:SF15">
    <property type="entry name" value="ANKYRIN REPEAT DOMAIN-CONTAINING PROTEIN 66"/>
    <property type="match status" value="1"/>
</dbReference>
<dbReference type="EMBL" id="EF032505">
    <property type="protein sequence ID" value="ABL74957.1"/>
    <property type="molecule type" value="Genomic_DNA"/>
</dbReference>
<proteinExistence type="predicted"/>
<feature type="repeat" description="ANK" evidence="3">
    <location>
        <begin position="46"/>
        <end position="78"/>
    </location>
</feature>
<evidence type="ECO:0000256" key="1">
    <source>
        <dbReference type="ARBA" id="ARBA00022737"/>
    </source>
</evidence>
<evidence type="ECO:0000313" key="4">
    <source>
        <dbReference type="EMBL" id="ABL74957.1"/>
    </source>
</evidence>
<name>A4KUC9_STRHI</name>
<organism evidence="4">
    <name type="scientific">Streptoalloteichus hindustanus</name>
    <dbReference type="NCBI Taxonomy" id="2017"/>
    <lineage>
        <taxon>Bacteria</taxon>
        <taxon>Bacillati</taxon>
        <taxon>Actinomycetota</taxon>
        <taxon>Actinomycetes</taxon>
        <taxon>Pseudonocardiales</taxon>
        <taxon>Pseudonocardiaceae</taxon>
        <taxon>Streptoalloteichus</taxon>
    </lineage>
</organism>
<dbReference type="Gene3D" id="1.25.40.20">
    <property type="entry name" value="Ankyrin repeat-containing domain"/>
    <property type="match status" value="1"/>
</dbReference>
<evidence type="ECO:0000256" key="2">
    <source>
        <dbReference type="ARBA" id="ARBA00023043"/>
    </source>
</evidence>
<dbReference type="PANTHER" id="PTHR24201">
    <property type="entry name" value="ANK_REP_REGION DOMAIN-CONTAINING PROTEIN"/>
    <property type="match status" value="1"/>
</dbReference>
<dbReference type="InterPro" id="IPR050776">
    <property type="entry name" value="Ank_Repeat/CDKN_Inhibitor"/>
</dbReference>
<dbReference type="AlphaFoldDB" id="A4KUC9"/>
<protein>
    <submittedName>
        <fullName evidence="4">Tlm Orf8</fullName>
    </submittedName>
</protein>
<accession>A4KUC9</accession>
<sequence length="197" mass="21416">MRPPQTTQEERMTRTPSLVAAVRDGDAEALRAALGRGEDPAERDERGWAALDWAAGRGDVPAVRALLDAGADPRARGPEGRSPYEIAVAAGKVDAARVLREVTGEGADGWRPYCKAYLVAALRAFPDWSTVDGEGLTAETVVYLHHDLTVTRSIWHGEDVLWSHSSPEWAEFCREDLGFRVPDDLELVPGGSGTGRR</sequence>
<dbReference type="Pfam" id="PF12796">
    <property type="entry name" value="Ank_2"/>
    <property type="match status" value="1"/>
</dbReference>
<reference evidence="4" key="1">
    <citation type="journal article" date="2007" name="Mol. Biosyst.">
        <title>The tallysomycin biosynthetic gene cluster from Streptoalloteichus hindustanus E465-94 ATCC 31158 unveiling new insights into the biosynthesis of the bleomycin family of antitumor antibiotics.</title>
        <authorList>
            <person name="Tao M."/>
            <person name="Wang L."/>
            <person name="Wendt-Pienkowski E."/>
            <person name="George N.P."/>
            <person name="Galm U."/>
            <person name="Zhang G."/>
            <person name="Coughlin J.M."/>
            <person name="Shen B."/>
        </authorList>
    </citation>
    <scope>NUCLEOTIDE SEQUENCE</scope>
    <source>
        <strain evidence="4">ATCC 31158</strain>
    </source>
</reference>
<dbReference type="PROSITE" id="PS50297">
    <property type="entry name" value="ANK_REP_REGION"/>
    <property type="match status" value="1"/>
</dbReference>
<dbReference type="InterPro" id="IPR002110">
    <property type="entry name" value="Ankyrin_rpt"/>
</dbReference>
<keyword evidence="2 3" id="KW-0040">ANK repeat</keyword>
<dbReference type="InterPro" id="IPR036770">
    <property type="entry name" value="Ankyrin_rpt-contain_sf"/>
</dbReference>
<dbReference type="SUPFAM" id="SSF48403">
    <property type="entry name" value="Ankyrin repeat"/>
    <property type="match status" value="1"/>
</dbReference>
<keyword evidence="1" id="KW-0677">Repeat</keyword>
<dbReference type="PROSITE" id="PS50088">
    <property type="entry name" value="ANK_REPEAT"/>
    <property type="match status" value="1"/>
</dbReference>
<evidence type="ECO:0000256" key="3">
    <source>
        <dbReference type="PROSITE-ProRule" id="PRU00023"/>
    </source>
</evidence>